<evidence type="ECO:0000256" key="5">
    <source>
        <dbReference type="SAM" id="Phobius"/>
    </source>
</evidence>
<evidence type="ECO:0000313" key="8">
    <source>
        <dbReference type="Proteomes" id="UP000275394"/>
    </source>
</evidence>
<comment type="similarity">
    <text evidence="1">Belongs to the peptidase S49 family.</text>
</comment>
<dbReference type="SUPFAM" id="SSF52096">
    <property type="entry name" value="ClpP/crotonase"/>
    <property type="match status" value="1"/>
</dbReference>
<dbReference type="InterPro" id="IPR029045">
    <property type="entry name" value="ClpP/crotonase-like_dom_sf"/>
</dbReference>
<reference evidence="7 8" key="1">
    <citation type="submission" date="2018-11" db="EMBL/GenBank/DDBJ databases">
        <title>Genomic Encyclopedia of Type Strains, Phase IV (KMG-IV): sequencing the most valuable type-strain genomes for metagenomic binning, comparative biology and taxonomic classification.</title>
        <authorList>
            <person name="Goeker M."/>
        </authorList>
    </citation>
    <scope>NUCLEOTIDE SEQUENCE [LARGE SCALE GENOMIC DNA]</scope>
    <source>
        <strain evidence="7 8">DSM 100316</strain>
    </source>
</reference>
<dbReference type="GO" id="GO:0008236">
    <property type="term" value="F:serine-type peptidase activity"/>
    <property type="evidence" value="ECO:0007669"/>
    <property type="project" value="UniProtKB-KW"/>
</dbReference>
<organism evidence="7 8">
    <name type="scientific">Sinobacterium caligoides</name>
    <dbReference type="NCBI Taxonomy" id="933926"/>
    <lineage>
        <taxon>Bacteria</taxon>
        <taxon>Pseudomonadati</taxon>
        <taxon>Pseudomonadota</taxon>
        <taxon>Gammaproteobacteria</taxon>
        <taxon>Cellvibrionales</taxon>
        <taxon>Spongiibacteraceae</taxon>
        <taxon>Sinobacterium</taxon>
    </lineage>
</organism>
<dbReference type="AlphaFoldDB" id="A0A3N2DJW0"/>
<keyword evidence="5" id="KW-0812">Transmembrane</keyword>
<accession>A0A3N2DJW0</accession>
<protein>
    <submittedName>
        <fullName evidence="7">Protease-4</fullName>
    </submittedName>
</protein>
<dbReference type="CDD" id="cd07023">
    <property type="entry name" value="S49_Sppa_N_C"/>
    <property type="match status" value="1"/>
</dbReference>
<gene>
    <name evidence="7" type="ORF">EDC56_2701</name>
</gene>
<dbReference type="PANTHER" id="PTHR42987">
    <property type="entry name" value="PEPTIDASE S49"/>
    <property type="match status" value="1"/>
</dbReference>
<keyword evidence="5" id="KW-1133">Transmembrane helix</keyword>
<dbReference type="OrthoDB" id="9764363at2"/>
<keyword evidence="5" id="KW-0472">Membrane</keyword>
<comment type="caution">
    <text evidence="7">The sequence shown here is derived from an EMBL/GenBank/DDBJ whole genome shotgun (WGS) entry which is preliminary data.</text>
</comment>
<dbReference type="Proteomes" id="UP000275394">
    <property type="component" value="Unassembled WGS sequence"/>
</dbReference>
<dbReference type="InterPro" id="IPR047272">
    <property type="entry name" value="S49_SppA_C"/>
</dbReference>
<sequence>MSKGEVDQQWLLIEKLLLEQTKEQRRARRWGVFFKCLAFVYVFVGLALFLPFLNVGLFAGAKDHVALVSIKGVIADDQEANANAIVAGLRRAFEAGDSKAVIVAINSPGGSPVQSGYVYDEIVRLRSLYPEKKVYAVISDIGASGAYYIAAAADEIYADKASLVGSIGVITSGFGFVGLLEKLGIDRRLYTAGENKALLDPFVPRQESQTQFWQEVLAITHKQFVAAVKKGRGNRLARDPKLFSGLIWPGEQALSLGLIDGLGSAGYVAREVVGVDELVDYSQRKSPLARFATKFGMSFAEGAVVELGESMQKSSYQLR</sequence>
<evidence type="ECO:0000256" key="4">
    <source>
        <dbReference type="ARBA" id="ARBA00022825"/>
    </source>
</evidence>
<evidence type="ECO:0000256" key="2">
    <source>
        <dbReference type="ARBA" id="ARBA00022670"/>
    </source>
</evidence>
<feature type="domain" description="Peptidase S49" evidence="6">
    <location>
        <begin position="131"/>
        <end position="269"/>
    </location>
</feature>
<dbReference type="GO" id="GO:0006508">
    <property type="term" value="P:proteolysis"/>
    <property type="evidence" value="ECO:0007669"/>
    <property type="project" value="UniProtKB-KW"/>
</dbReference>
<dbReference type="EMBL" id="RKHR01000005">
    <property type="protein sequence ID" value="ROS00067.1"/>
    <property type="molecule type" value="Genomic_DNA"/>
</dbReference>
<name>A0A3N2DJW0_9GAMM</name>
<dbReference type="Gene3D" id="6.20.330.10">
    <property type="match status" value="1"/>
</dbReference>
<keyword evidence="4" id="KW-0720">Serine protease</keyword>
<proteinExistence type="inferred from homology"/>
<keyword evidence="3" id="KW-0378">Hydrolase</keyword>
<dbReference type="Gene3D" id="3.90.226.10">
    <property type="entry name" value="2-enoyl-CoA Hydratase, Chain A, domain 1"/>
    <property type="match status" value="1"/>
</dbReference>
<feature type="transmembrane region" description="Helical" evidence="5">
    <location>
        <begin position="32"/>
        <end position="53"/>
    </location>
</feature>
<evidence type="ECO:0000256" key="3">
    <source>
        <dbReference type="ARBA" id="ARBA00022801"/>
    </source>
</evidence>
<keyword evidence="8" id="KW-1185">Reference proteome</keyword>
<evidence type="ECO:0000256" key="1">
    <source>
        <dbReference type="ARBA" id="ARBA00008683"/>
    </source>
</evidence>
<keyword evidence="2 7" id="KW-0645">Protease</keyword>
<dbReference type="Pfam" id="PF01343">
    <property type="entry name" value="Peptidase_S49"/>
    <property type="match status" value="1"/>
</dbReference>
<dbReference type="RefSeq" id="WP_123713056.1">
    <property type="nucleotide sequence ID" value="NZ_RKHR01000005.1"/>
</dbReference>
<dbReference type="PANTHER" id="PTHR42987:SF8">
    <property type="entry name" value="PROTEINASE"/>
    <property type="match status" value="1"/>
</dbReference>
<dbReference type="InterPro" id="IPR002142">
    <property type="entry name" value="Peptidase_S49"/>
</dbReference>
<evidence type="ECO:0000313" key="7">
    <source>
        <dbReference type="EMBL" id="ROS00067.1"/>
    </source>
</evidence>
<evidence type="ECO:0000259" key="6">
    <source>
        <dbReference type="Pfam" id="PF01343"/>
    </source>
</evidence>